<evidence type="ECO:0000313" key="1">
    <source>
        <dbReference type="EMBL" id="ANL87113.1"/>
    </source>
</evidence>
<geneLocation type="plasmid" evidence="1 2">
    <name>pRphaN771a</name>
</geneLocation>
<keyword evidence="2" id="KW-1185">Reference proteome</keyword>
<reference evidence="1 2" key="1">
    <citation type="submission" date="2015-11" db="EMBL/GenBank/DDBJ databases">
        <title>The limits of bacterial species coexistence and the symbiotic plasmid transference in sympatric Rhizobium populations.</title>
        <authorList>
            <person name="Perez-Carrascal O.M."/>
            <person name="VanInsberghe D."/>
            <person name="Juarez S."/>
            <person name="Polz M.F."/>
            <person name="Vinuesa P."/>
            <person name="Gonzalez V."/>
        </authorList>
    </citation>
    <scope>NUCLEOTIDE SEQUENCE [LARGE SCALE GENOMIC DNA]</scope>
    <source>
        <strain evidence="1 2">N771</strain>
        <plasmid evidence="1 2">pRphaN771a</plasmid>
    </source>
</reference>
<sequence length="129" mass="14240">MTTNVINFADRKAALMEGTPSRKAINVATEIETMLNNLRSSMKDVLLLARELQGFTMVHGGDMQTETHRLLMRANNRLMQTTGHLQGTASELDNAGFNENGLTGDIVEMDMLPVDTSDWYSDIPSPEPA</sequence>
<dbReference type="RefSeq" id="WP_064832726.1">
    <property type="nucleotide sequence ID" value="NZ_CP013569.1"/>
</dbReference>
<dbReference type="EMBL" id="CP013569">
    <property type="protein sequence ID" value="ANL87113.1"/>
    <property type="molecule type" value="Genomic_DNA"/>
</dbReference>
<gene>
    <name evidence="1" type="ORF">AMC81_PA00092</name>
</gene>
<name>A0ABM6CFR2_9HYPH</name>
<keyword evidence="1" id="KW-0614">Plasmid</keyword>
<protein>
    <submittedName>
        <fullName evidence="1">Uncharacterized protein</fullName>
    </submittedName>
</protein>
<organism evidence="1 2">
    <name type="scientific">Rhizobium phaseoli</name>
    <dbReference type="NCBI Taxonomy" id="396"/>
    <lineage>
        <taxon>Bacteria</taxon>
        <taxon>Pseudomonadati</taxon>
        <taxon>Pseudomonadota</taxon>
        <taxon>Alphaproteobacteria</taxon>
        <taxon>Hyphomicrobiales</taxon>
        <taxon>Rhizobiaceae</taxon>
        <taxon>Rhizobium/Agrobacterium group</taxon>
        <taxon>Rhizobium</taxon>
    </lineage>
</organism>
<proteinExistence type="predicted"/>
<accession>A0ABM6CFR2</accession>
<evidence type="ECO:0000313" key="2">
    <source>
        <dbReference type="Proteomes" id="UP000078551"/>
    </source>
</evidence>
<dbReference type="Proteomes" id="UP000078551">
    <property type="component" value="Plasmid pRphaN771a"/>
</dbReference>